<evidence type="ECO:0000313" key="1">
    <source>
        <dbReference type="EMBL" id="GAV08759.1"/>
    </source>
</evidence>
<comment type="caution">
    <text evidence="1">The sequence shown here is derived from an EMBL/GenBank/DDBJ whole genome shotgun (WGS) entry which is preliminary data.</text>
</comment>
<keyword evidence="2" id="KW-1185">Reference proteome</keyword>
<proteinExistence type="predicted"/>
<evidence type="ECO:0000313" key="2">
    <source>
        <dbReference type="Proteomes" id="UP000186922"/>
    </source>
</evidence>
<name>A0A1D1WB74_RAMVA</name>
<sequence length="65" mass="7445">MKAMEAIRNHMEQPFELLTKVCQNGKCEFGPDRNKNAHLDGTTVVLRTTLNEETDKPEKSNDKLE</sequence>
<dbReference type="Proteomes" id="UP000186922">
    <property type="component" value="Unassembled WGS sequence"/>
</dbReference>
<reference evidence="1 2" key="1">
    <citation type="journal article" date="2016" name="Nat. Commun.">
        <title>Extremotolerant tardigrade genome and improved radiotolerance of human cultured cells by tardigrade-unique protein.</title>
        <authorList>
            <person name="Hashimoto T."/>
            <person name="Horikawa D.D."/>
            <person name="Saito Y."/>
            <person name="Kuwahara H."/>
            <person name="Kozuka-Hata H."/>
            <person name="Shin-I T."/>
            <person name="Minakuchi Y."/>
            <person name="Ohishi K."/>
            <person name="Motoyama A."/>
            <person name="Aizu T."/>
            <person name="Enomoto A."/>
            <person name="Kondo K."/>
            <person name="Tanaka S."/>
            <person name="Hara Y."/>
            <person name="Koshikawa S."/>
            <person name="Sagara H."/>
            <person name="Miura T."/>
            <person name="Yokobori S."/>
            <person name="Miyagawa K."/>
            <person name="Suzuki Y."/>
            <person name="Kubo T."/>
            <person name="Oyama M."/>
            <person name="Kohara Y."/>
            <person name="Fujiyama A."/>
            <person name="Arakawa K."/>
            <person name="Katayama T."/>
            <person name="Toyoda A."/>
            <person name="Kunieda T."/>
        </authorList>
    </citation>
    <scope>NUCLEOTIDE SEQUENCE [LARGE SCALE GENOMIC DNA]</scope>
    <source>
        <strain evidence="1 2">YOKOZUNA-1</strain>
    </source>
</reference>
<organism evidence="1 2">
    <name type="scientific">Ramazzottius varieornatus</name>
    <name type="common">Water bear</name>
    <name type="synonym">Tardigrade</name>
    <dbReference type="NCBI Taxonomy" id="947166"/>
    <lineage>
        <taxon>Eukaryota</taxon>
        <taxon>Metazoa</taxon>
        <taxon>Ecdysozoa</taxon>
        <taxon>Tardigrada</taxon>
        <taxon>Eutardigrada</taxon>
        <taxon>Parachela</taxon>
        <taxon>Hypsibioidea</taxon>
        <taxon>Ramazzottiidae</taxon>
        <taxon>Ramazzottius</taxon>
    </lineage>
</organism>
<gene>
    <name evidence="1" type="primary">RvY_18406-1</name>
    <name evidence="1" type="synonym">RvY_18406.1</name>
    <name evidence="1" type="ORF">RvY_18406</name>
</gene>
<protein>
    <submittedName>
        <fullName evidence="1">Uncharacterized protein</fullName>
    </submittedName>
</protein>
<dbReference type="EMBL" id="BDGG01000018">
    <property type="protein sequence ID" value="GAV08759.1"/>
    <property type="molecule type" value="Genomic_DNA"/>
</dbReference>
<dbReference type="AlphaFoldDB" id="A0A1D1WB74"/>
<accession>A0A1D1WB74</accession>